<reference evidence="1 2" key="1">
    <citation type="journal article" date="2018" name="Genome Biol. Evol.">
        <title>Multiple Roots of Fruiting Body Formation in Amoebozoa.</title>
        <authorList>
            <person name="Hillmann F."/>
            <person name="Forbes G."/>
            <person name="Novohradska S."/>
            <person name="Ferling I."/>
            <person name="Riege K."/>
            <person name="Groth M."/>
            <person name="Westermann M."/>
            <person name="Marz M."/>
            <person name="Spaller T."/>
            <person name="Winckler T."/>
            <person name="Schaap P."/>
            <person name="Glockner G."/>
        </authorList>
    </citation>
    <scope>NUCLEOTIDE SEQUENCE [LARGE SCALE GENOMIC DNA]</scope>
    <source>
        <strain evidence="1 2">Jena</strain>
    </source>
</reference>
<gene>
    <name evidence="1" type="ORF">PROFUN_06603</name>
</gene>
<dbReference type="EMBL" id="MDYQ01000463">
    <property type="protein sequence ID" value="PRP74474.1"/>
    <property type="molecule type" value="Genomic_DNA"/>
</dbReference>
<accession>A0A2P6MS05</accession>
<evidence type="ECO:0000313" key="2">
    <source>
        <dbReference type="Proteomes" id="UP000241769"/>
    </source>
</evidence>
<dbReference type="InParanoid" id="A0A2P6MS05"/>
<name>A0A2P6MS05_9EUKA</name>
<sequence length="40" mass="4740">MYSSLMNDNLPYSSYGYDSMETKLCTKDHTEPKTSYIIRR</sequence>
<keyword evidence="2" id="KW-1185">Reference proteome</keyword>
<protein>
    <submittedName>
        <fullName evidence="1">Uncharacterized protein</fullName>
    </submittedName>
</protein>
<dbReference type="AlphaFoldDB" id="A0A2P6MS05"/>
<evidence type="ECO:0000313" key="1">
    <source>
        <dbReference type="EMBL" id="PRP74474.1"/>
    </source>
</evidence>
<organism evidence="1 2">
    <name type="scientific">Planoprotostelium fungivorum</name>
    <dbReference type="NCBI Taxonomy" id="1890364"/>
    <lineage>
        <taxon>Eukaryota</taxon>
        <taxon>Amoebozoa</taxon>
        <taxon>Evosea</taxon>
        <taxon>Variosea</taxon>
        <taxon>Cavosteliida</taxon>
        <taxon>Cavosteliaceae</taxon>
        <taxon>Planoprotostelium</taxon>
    </lineage>
</organism>
<comment type="caution">
    <text evidence="1">The sequence shown here is derived from an EMBL/GenBank/DDBJ whole genome shotgun (WGS) entry which is preliminary data.</text>
</comment>
<dbReference type="Proteomes" id="UP000241769">
    <property type="component" value="Unassembled WGS sequence"/>
</dbReference>
<proteinExistence type="predicted"/>